<dbReference type="Proteomes" id="UP000182015">
    <property type="component" value="Unassembled WGS sequence"/>
</dbReference>
<dbReference type="EMBL" id="LZDD01000001">
    <property type="protein sequence ID" value="OJF72482.1"/>
    <property type="molecule type" value="Genomic_DNA"/>
</dbReference>
<accession>A0A1L8MP09</accession>
<dbReference type="SMART" id="SM00530">
    <property type="entry name" value="HTH_XRE"/>
    <property type="match status" value="1"/>
</dbReference>
<dbReference type="InterPro" id="IPR010982">
    <property type="entry name" value="Lambda_DNA-bd_dom_sf"/>
</dbReference>
<comment type="caution">
    <text evidence="2">The sequence shown here is derived from an EMBL/GenBank/DDBJ whole genome shotgun (WGS) entry which is preliminary data.</text>
</comment>
<dbReference type="OrthoDB" id="2224162at2"/>
<evidence type="ECO:0000313" key="3">
    <source>
        <dbReference type="Proteomes" id="UP000182015"/>
    </source>
</evidence>
<dbReference type="CDD" id="cd00093">
    <property type="entry name" value="HTH_XRE"/>
    <property type="match status" value="1"/>
</dbReference>
<dbReference type="AlphaFoldDB" id="A0A1L8MP09"/>
<name>A0A1L8MP09_9STRE</name>
<dbReference type="InterPro" id="IPR001387">
    <property type="entry name" value="Cro/C1-type_HTH"/>
</dbReference>
<organism evidence="2 3">
    <name type="scientific">Streptococcus bovimastitidis</name>
    <dbReference type="NCBI Taxonomy" id="1856638"/>
    <lineage>
        <taxon>Bacteria</taxon>
        <taxon>Bacillati</taxon>
        <taxon>Bacillota</taxon>
        <taxon>Bacilli</taxon>
        <taxon>Lactobacillales</taxon>
        <taxon>Streptococcaceae</taxon>
        <taxon>Streptococcus</taxon>
    </lineage>
</organism>
<feature type="domain" description="HTH cro/C1-type" evidence="1">
    <location>
        <begin position="36"/>
        <end position="89"/>
    </location>
</feature>
<dbReference type="RefSeq" id="WP_071793138.1">
    <property type="nucleotide sequence ID" value="NZ_LZDD01000001.1"/>
</dbReference>
<sequence>MTNVSFDYFLKEELQNENFRQEFQTEKAILEIALAVSKARSNAGLSQRQLAELSHFPQSTIARIERGHNTSIETMSKIAVAVNQELKFILVKKLKKASWFI</sequence>
<gene>
    <name evidence="2" type="ORF">A9Q68_02755</name>
</gene>
<keyword evidence="3" id="KW-1185">Reference proteome</keyword>
<dbReference type="Gene3D" id="1.10.260.40">
    <property type="entry name" value="lambda repressor-like DNA-binding domains"/>
    <property type="match status" value="1"/>
</dbReference>
<dbReference type="GO" id="GO:0003677">
    <property type="term" value="F:DNA binding"/>
    <property type="evidence" value="ECO:0007669"/>
    <property type="project" value="InterPro"/>
</dbReference>
<dbReference type="SUPFAM" id="SSF47413">
    <property type="entry name" value="lambda repressor-like DNA-binding domains"/>
    <property type="match status" value="1"/>
</dbReference>
<dbReference type="Pfam" id="PF01381">
    <property type="entry name" value="HTH_3"/>
    <property type="match status" value="1"/>
</dbReference>
<protein>
    <submittedName>
        <fullName evidence="2">Transcriptional regulator</fullName>
    </submittedName>
</protein>
<evidence type="ECO:0000259" key="1">
    <source>
        <dbReference type="PROSITE" id="PS50943"/>
    </source>
</evidence>
<evidence type="ECO:0000313" key="2">
    <source>
        <dbReference type="EMBL" id="OJF72482.1"/>
    </source>
</evidence>
<dbReference type="STRING" id="1856638.A9Q68_02755"/>
<dbReference type="PROSITE" id="PS50943">
    <property type="entry name" value="HTH_CROC1"/>
    <property type="match status" value="1"/>
</dbReference>
<proteinExistence type="predicted"/>
<reference evidence="3" key="1">
    <citation type="submission" date="2016-06" db="EMBL/GenBank/DDBJ databases">
        <authorList>
            <person name="de Vries S.P.W."/>
            <person name="Hadjirin N.F."/>
            <person name="Lay E.M."/>
            <person name="Zadoks R.N."/>
            <person name="Peacock S.J."/>
            <person name="Parkhill J."/>
            <person name="Grant A.J."/>
            <person name="Mcdougall S."/>
            <person name="Holmes M.A."/>
        </authorList>
    </citation>
    <scope>NUCLEOTIDE SEQUENCE [LARGE SCALE GENOMIC DNA]</scope>
    <source>
        <strain evidence="3">NZ1587</strain>
    </source>
</reference>